<keyword evidence="6" id="KW-1185">Reference proteome</keyword>
<dbReference type="GO" id="GO:0016787">
    <property type="term" value="F:hydrolase activity"/>
    <property type="evidence" value="ECO:0007669"/>
    <property type="project" value="UniProtKB-KW"/>
</dbReference>
<feature type="domain" description="Carboxyltransferase" evidence="4">
    <location>
        <begin position="3"/>
        <end position="203"/>
    </location>
</feature>
<evidence type="ECO:0000313" key="5">
    <source>
        <dbReference type="EMBL" id="SFR42872.1"/>
    </source>
</evidence>
<sequence>MTVNFKPVADHAVLVEFATEISDEVNRTVIALDHAITKAQIKGLQEVVPALVNLLAVFDPLETDHTEVETAIRALLPIAPARDDDAAHHTLDICYDEGFAPDLDAVARACDMSTEAVVNAHVSAQYRVGMYGFAPGYAYLAGVPAEIQVPRKAAPVRDIPAGSVMIAGPQCLATTLVMPTGWSIIGHTPAKIMTGDPNRPFLFDVGDTVSFRRIRKDAL</sequence>
<dbReference type="GO" id="GO:0005524">
    <property type="term" value="F:ATP binding"/>
    <property type="evidence" value="ECO:0007669"/>
    <property type="project" value="UniProtKB-KW"/>
</dbReference>
<dbReference type="STRING" id="670154.SAMN04488002_1646"/>
<evidence type="ECO:0000256" key="2">
    <source>
        <dbReference type="ARBA" id="ARBA00022801"/>
    </source>
</evidence>
<accession>A0A1I6GKX9</accession>
<keyword evidence="3" id="KW-0067">ATP-binding</keyword>
<dbReference type="InterPro" id="IPR010016">
    <property type="entry name" value="PxpB"/>
</dbReference>
<dbReference type="Gene3D" id="3.30.1360.40">
    <property type="match status" value="1"/>
</dbReference>
<evidence type="ECO:0000313" key="6">
    <source>
        <dbReference type="Proteomes" id="UP000199658"/>
    </source>
</evidence>
<dbReference type="InterPro" id="IPR003833">
    <property type="entry name" value="CT_C_D"/>
</dbReference>
<evidence type="ECO:0000256" key="3">
    <source>
        <dbReference type="ARBA" id="ARBA00022840"/>
    </source>
</evidence>
<dbReference type="EMBL" id="FOYO01000001">
    <property type="protein sequence ID" value="SFR42872.1"/>
    <property type="molecule type" value="Genomic_DNA"/>
</dbReference>
<evidence type="ECO:0000256" key="1">
    <source>
        <dbReference type="ARBA" id="ARBA00022741"/>
    </source>
</evidence>
<keyword evidence="1" id="KW-0547">Nucleotide-binding</keyword>
<dbReference type="Gene3D" id="2.40.100.10">
    <property type="entry name" value="Cyclophilin-like"/>
    <property type="match status" value="1"/>
</dbReference>
<name>A0A1I6GKX9_9RHOB</name>
<evidence type="ECO:0000259" key="4">
    <source>
        <dbReference type="SMART" id="SM00796"/>
    </source>
</evidence>
<dbReference type="SUPFAM" id="SSF160467">
    <property type="entry name" value="PH0987 N-terminal domain-like"/>
    <property type="match status" value="1"/>
</dbReference>
<dbReference type="OrthoDB" id="9778567at2"/>
<dbReference type="RefSeq" id="WP_090214970.1">
    <property type="nucleotide sequence ID" value="NZ_FOYO01000001.1"/>
</dbReference>
<dbReference type="SMART" id="SM00796">
    <property type="entry name" value="AHS1"/>
    <property type="match status" value="1"/>
</dbReference>
<proteinExistence type="predicted"/>
<dbReference type="InterPro" id="IPR029000">
    <property type="entry name" value="Cyclophilin-like_dom_sf"/>
</dbReference>
<dbReference type="AlphaFoldDB" id="A0A1I6GKX9"/>
<gene>
    <name evidence="5" type="ORF">SAMN04488002_1646</name>
</gene>
<protein>
    <submittedName>
        <fullName evidence="5">Allophanate hydrolase subunit 1</fullName>
    </submittedName>
</protein>
<dbReference type="PANTHER" id="PTHR34698">
    <property type="entry name" value="5-OXOPROLINASE SUBUNIT B"/>
    <property type="match status" value="1"/>
</dbReference>
<dbReference type="Proteomes" id="UP000199658">
    <property type="component" value="Unassembled WGS sequence"/>
</dbReference>
<keyword evidence="2 5" id="KW-0378">Hydrolase</keyword>
<dbReference type="Pfam" id="PF02682">
    <property type="entry name" value="CT_C_D"/>
    <property type="match status" value="1"/>
</dbReference>
<reference evidence="6" key="1">
    <citation type="submission" date="2016-10" db="EMBL/GenBank/DDBJ databases">
        <authorList>
            <person name="Varghese N."/>
            <person name="Submissions S."/>
        </authorList>
    </citation>
    <scope>NUCLEOTIDE SEQUENCE [LARGE SCALE GENOMIC DNA]</scope>
    <source>
        <strain evidence="6">DSM 26921</strain>
    </source>
</reference>
<dbReference type="SUPFAM" id="SSF50891">
    <property type="entry name" value="Cyclophilin-like"/>
    <property type="match status" value="1"/>
</dbReference>
<dbReference type="PANTHER" id="PTHR34698:SF2">
    <property type="entry name" value="5-OXOPROLINASE SUBUNIT B"/>
    <property type="match status" value="1"/>
</dbReference>
<organism evidence="5 6">
    <name type="scientific">Litoreibacter janthinus</name>
    <dbReference type="NCBI Taxonomy" id="670154"/>
    <lineage>
        <taxon>Bacteria</taxon>
        <taxon>Pseudomonadati</taxon>
        <taxon>Pseudomonadota</taxon>
        <taxon>Alphaproteobacteria</taxon>
        <taxon>Rhodobacterales</taxon>
        <taxon>Roseobacteraceae</taxon>
        <taxon>Litoreibacter</taxon>
    </lineage>
</organism>